<evidence type="ECO:0000256" key="1">
    <source>
        <dbReference type="SAM" id="Phobius"/>
    </source>
</evidence>
<keyword evidence="3" id="KW-1185">Reference proteome</keyword>
<comment type="caution">
    <text evidence="2">The sequence shown here is derived from an EMBL/GenBank/DDBJ whole genome shotgun (WGS) entry which is preliminary data.</text>
</comment>
<gene>
    <name evidence="2" type="ORF">KP509_09G070100</name>
</gene>
<feature type="transmembrane region" description="Helical" evidence="1">
    <location>
        <begin position="45"/>
        <end position="70"/>
    </location>
</feature>
<keyword evidence="1" id="KW-0472">Membrane</keyword>
<evidence type="ECO:0000313" key="3">
    <source>
        <dbReference type="Proteomes" id="UP000825935"/>
    </source>
</evidence>
<evidence type="ECO:0000313" key="2">
    <source>
        <dbReference type="EMBL" id="KAH7429891.1"/>
    </source>
</evidence>
<sequence>MKIQVLVIPRAVIQTQMMPNPVDQNQSFVLERCRKINLVWWSGSVFVFFLGVCPLCMTSFLFCFCFWFFYSSGFSVITRKCLMISLLYVHAQIFSCVHES</sequence>
<name>A0A8T2U1E1_CERRI</name>
<dbReference type="Proteomes" id="UP000825935">
    <property type="component" value="Chromosome 9"/>
</dbReference>
<reference evidence="2" key="1">
    <citation type="submission" date="2021-08" db="EMBL/GenBank/DDBJ databases">
        <title>WGS assembly of Ceratopteris richardii.</title>
        <authorList>
            <person name="Marchant D.B."/>
            <person name="Chen G."/>
            <person name="Jenkins J."/>
            <person name="Shu S."/>
            <person name="Leebens-Mack J."/>
            <person name="Grimwood J."/>
            <person name="Schmutz J."/>
            <person name="Soltis P."/>
            <person name="Soltis D."/>
            <person name="Chen Z.-H."/>
        </authorList>
    </citation>
    <scope>NUCLEOTIDE SEQUENCE</scope>
    <source>
        <strain evidence="2">Whitten #5841</strain>
        <tissue evidence="2">Leaf</tissue>
    </source>
</reference>
<protein>
    <submittedName>
        <fullName evidence="2">Uncharacterized protein</fullName>
    </submittedName>
</protein>
<proteinExistence type="predicted"/>
<organism evidence="2 3">
    <name type="scientific">Ceratopteris richardii</name>
    <name type="common">Triangle waterfern</name>
    <dbReference type="NCBI Taxonomy" id="49495"/>
    <lineage>
        <taxon>Eukaryota</taxon>
        <taxon>Viridiplantae</taxon>
        <taxon>Streptophyta</taxon>
        <taxon>Embryophyta</taxon>
        <taxon>Tracheophyta</taxon>
        <taxon>Polypodiopsida</taxon>
        <taxon>Polypodiidae</taxon>
        <taxon>Polypodiales</taxon>
        <taxon>Pteridineae</taxon>
        <taxon>Pteridaceae</taxon>
        <taxon>Parkerioideae</taxon>
        <taxon>Ceratopteris</taxon>
    </lineage>
</organism>
<dbReference type="AlphaFoldDB" id="A0A8T2U1E1"/>
<keyword evidence="1" id="KW-0812">Transmembrane</keyword>
<dbReference type="EMBL" id="CM035414">
    <property type="protein sequence ID" value="KAH7429891.1"/>
    <property type="molecule type" value="Genomic_DNA"/>
</dbReference>
<keyword evidence="1" id="KW-1133">Transmembrane helix</keyword>
<accession>A0A8T2U1E1</accession>